<gene>
    <name evidence="6" type="primary">argD</name>
    <name evidence="8" type="ORF">H0194_10860</name>
</gene>
<comment type="cofactor">
    <cofactor evidence="6">
        <name>pyridoxal 5'-phosphate</name>
        <dbReference type="ChEBI" id="CHEBI:597326"/>
    </cofactor>
    <text evidence="6">Binds 1 pyridoxal phosphate per subunit.</text>
</comment>
<evidence type="ECO:0000313" key="9">
    <source>
        <dbReference type="Proteomes" id="UP000515743"/>
    </source>
</evidence>
<dbReference type="GO" id="GO:0042802">
    <property type="term" value="F:identical protein binding"/>
    <property type="evidence" value="ECO:0007669"/>
    <property type="project" value="TreeGrafter"/>
</dbReference>
<feature type="binding site" evidence="6">
    <location>
        <begin position="135"/>
        <end position="136"/>
    </location>
    <ligand>
        <name>pyridoxal 5'-phosphate</name>
        <dbReference type="ChEBI" id="CHEBI:597326"/>
    </ligand>
</feature>
<feature type="region of interest" description="Disordered" evidence="7">
    <location>
        <begin position="1"/>
        <end position="28"/>
    </location>
</feature>
<comment type="subunit">
    <text evidence="6">Homodimer.</text>
</comment>
<feature type="compositionally biased region" description="Low complexity" evidence="7">
    <location>
        <begin position="1"/>
        <end position="21"/>
    </location>
</feature>
<dbReference type="GO" id="GO:0030170">
    <property type="term" value="F:pyridoxal phosphate binding"/>
    <property type="evidence" value="ECO:0007669"/>
    <property type="project" value="InterPro"/>
</dbReference>
<reference evidence="8 9" key="1">
    <citation type="submission" date="2020-07" db="EMBL/GenBank/DDBJ databases">
        <title>Complete genome and description of Corynebacterium incognita strain Marseille-Q3630 sp. nov.</title>
        <authorList>
            <person name="Boxberger M."/>
        </authorList>
    </citation>
    <scope>NUCLEOTIDE SEQUENCE [LARGE SCALE GENOMIC DNA]</scope>
    <source>
        <strain evidence="8 9">Marseille-Q3630</strain>
    </source>
</reference>
<dbReference type="PROSITE" id="PS00600">
    <property type="entry name" value="AA_TRANSFER_CLASS_3"/>
    <property type="match status" value="1"/>
</dbReference>
<dbReference type="InterPro" id="IPR005814">
    <property type="entry name" value="Aminotrans_3"/>
</dbReference>
<comment type="pathway">
    <text evidence="6">Amino-acid biosynthesis; L-arginine biosynthesis; N(2)-acetyl-L-ornithine from L-glutamate: step 4/4.</text>
</comment>
<comment type="catalytic activity">
    <reaction evidence="6">
        <text>N(2)-acetyl-L-ornithine + 2-oxoglutarate = N-acetyl-L-glutamate 5-semialdehyde + L-glutamate</text>
        <dbReference type="Rhea" id="RHEA:18049"/>
        <dbReference type="ChEBI" id="CHEBI:16810"/>
        <dbReference type="ChEBI" id="CHEBI:29123"/>
        <dbReference type="ChEBI" id="CHEBI:29985"/>
        <dbReference type="ChEBI" id="CHEBI:57805"/>
        <dbReference type="EC" id="2.6.1.11"/>
    </reaction>
</comment>
<feature type="binding site" evidence="6">
    <location>
        <position position="161"/>
    </location>
    <ligand>
        <name>pyridoxal 5'-phosphate</name>
        <dbReference type="ChEBI" id="CHEBI:597326"/>
    </ligand>
</feature>
<evidence type="ECO:0000256" key="6">
    <source>
        <dbReference type="HAMAP-Rule" id="MF_01107"/>
    </source>
</evidence>
<dbReference type="FunFam" id="3.40.640.10:FF:000004">
    <property type="entry name" value="Acetylornithine aminotransferase"/>
    <property type="match status" value="1"/>
</dbReference>
<feature type="binding site" evidence="6">
    <location>
        <position position="164"/>
    </location>
    <ligand>
        <name>N(2)-acetyl-L-ornithine</name>
        <dbReference type="ChEBI" id="CHEBI:57805"/>
    </ligand>
</feature>
<comment type="subcellular location">
    <subcellularLocation>
        <location evidence="6">Cytoplasm</location>
    </subcellularLocation>
</comment>
<feature type="binding site" evidence="6">
    <location>
        <begin position="249"/>
        <end position="252"/>
    </location>
    <ligand>
        <name>pyridoxal 5'-phosphate</name>
        <dbReference type="ChEBI" id="CHEBI:597326"/>
    </ligand>
</feature>
<keyword evidence="4 6" id="KW-0808">Transferase</keyword>
<evidence type="ECO:0000256" key="3">
    <source>
        <dbReference type="ARBA" id="ARBA00022605"/>
    </source>
</evidence>
<feature type="binding site" evidence="6">
    <location>
        <position position="305"/>
    </location>
    <ligand>
        <name>N(2)-acetyl-L-ornithine</name>
        <dbReference type="ChEBI" id="CHEBI:57805"/>
    </ligand>
</feature>
<dbReference type="AlphaFoldDB" id="A0A7G7CSS6"/>
<evidence type="ECO:0000256" key="1">
    <source>
        <dbReference type="ARBA" id="ARBA00022571"/>
    </source>
</evidence>
<dbReference type="EC" id="2.6.1.11" evidence="6"/>
<keyword evidence="2 6" id="KW-0032">Aminotransferase</keyword>
<dbReference type="GO" id="GO:0006526">
    <property type="term" value="P:L-arginine biosynthetic process"/>
    <property type="evidence" value="ECO:0007669"/>
    <property type="project" value="UniProtKB-UniRule"/>
</dbReference>
<dbReference type="Proteomes" id="UP000515743">
    <property type="component" value="Chromosome"/>
</dbReference>
<dbReference type="NCBIfam" id="NF002874">
    <property type="entry name" value="PRK03244.1"/>
    <property type="match status" value="1"/>
</dbReference>
<dbReference type="GO" id="GO:0003992">
    <property type="term" value="F:N2-acetyl-L-ornithine:2-oxoglutarate 5-aminotransferase activity"/>
    <property type="evidence" value="ECO:0007669"/>
    <property type="project" value="UniProtKB-UniRule"/>
</dbReference>
<dbReference type="Gene3D" id="3.90.1150.10">
    <property type="entry name" value="Aspartate Aminotransferase, domain 1"/>
    <property type="match status" value="1"/>
</dbReference>
<dbReference type="RefSeq" id="WP_185177015.1">
    <property type="nucleotide sequence ID" value="NZ_CP059404.1"/>
</dbReference>
<dbReference type="UniPathway" id="UPA00068">
    <property type="reaction ID" value="UER00109"/>
</dbReference>
<dbReference type="KEGG" id="cik:H0194_10860"/>
<keyword evidence="9" id="KW-1185">Reference proteome</keyword>
<dbReference type="SUPFAM" id="SSF53383">
    <property type="entry name" value="PLP-dependent transferases"/>
    <property type="match status" value="1"/>
</dbReference>
<keyword evidence="5 6" id="KW-0663">Pyridoxal phosphate</keyword>
<dbReference type="CDD" id="cd00610">
    <property type="entry name" value="OAT_like"/>
    <property type="match status" value="1"/>
</dbReference>
<dbReference type="InterPro" id="IPR015422">
    <property type="entry name" value="PyrdxlP-dep_Trfase_small"/>
</dbReference>
<keyword evidence="3 6" id="KW-0028">Amino-acid biosynthesis</keyword>
<dbReference type="GO" id="GO:0005737">
    <property type="term" value="C:cytoplasm"/>
    <property type="evidence" value="ECO:0007669"/>
    <property type="project" value="UniProtKB-SubCell"/>
</dbReference>
<dbReference type="InterPro" id="IPR015421">
    <property type="entry name" value="PyrdxlP-dep_Trfase_major"/>
</dbReference>
<accession>A0A7G7CSS6</accession>
<dbReference type="NCBIfam" id="NF002325">
    <property type="entry name" value="PRK01278.1"/>
    <property type="match status" value="1"/>
</dbReference>
<dbReference type="HAMAP" id="MF_01107">
    <property type="entry name" value="ArgD_aminotrans_3"/>
    <property type="match status" value="1"/>
</dbReference>
<proteinExistence type="inferred from homology"/>
<dbReference type="Pfam" id="PF00202">
    <property type="entry name" value="Aminotran_3"/>
    <property type="match status" value="1"/>
</dbReference>
<sequence length="418" mass="43886">MILDATQPTDAAPQADTTTATNETPNLGDRWNAALMNTYGTPSMSLVRGQGSRVWDEEGNDYLDCLAGIAVNALGHAHPAVVDAVTHQVSQLGHVSNLAGSAPAVELAESLQSRIADATDAATGQATRVFFANSGAEANEAALKLARLSGKRRILTAEGGFHGRTMGTLTLTGQPTKQQKFRPLLSDVEYFPYGDIGYLTQLVEQAPDDTAAIMLEPVQGESGVIPAPTGFFTQVRALCDKHDILFIVDEVQTGVGRTGDFFAFEHEGIVPDIVTLAKGLGGGLPIGACLAIGEANRFEPGDHGTTFGGNPIACAAANAVLNELDPHMLVDVKYKSAKLIGALSTIRGVRAVRGRGLMLGVVLRTPVAAEVVSVAREHGLIVNAPAPDVIRLTPPLVISDEEITEAVSTLATVLWQLS</sequence>
<keyword evidence="6" id="KW-0963">Cytoplasm</keyword>
<evidence type="ECO:0000256" key="4">
    <source>
        <dbReference type="ARBA" id="ARBA00022679"/>
    </source>
</evidence>
<dbReference type="PANTHER" id="PTHR11986">
    <property type="entry name" value="AMINOTRANSFERASE CLASS III"/>
    <property type="match status" value="1"/>
</dbReference>
<evidence type="ECO:0000256" key="2">
    <source>
        <dbReference type="ARBA" id="ARBA00022576"/>
    </source>
</evidence>
<dbReference type="PANTHER" id="PTHR11986:SF79">
    <property type="entry name" value="ACETYLORNITHINE AMINOTRANSFERASE, MITOCHONDRIAL"/>
    <property type="match status" value="1"/>
</dbReference>
<feature type="modified residue" description="N6-(pyridoxal phosphate)lysine" evidence="6">
    <location>
        <position position="278"/>
    </location>
</feature>
<comment type="similarity">
    <text evidence="6">Belongs to the class-III pyridoxal-phosphate-dependent aminotransferase family. ArgD subfamily.</text>
</comment>
<keyword evidence="1 6" id="KW-0055">Arginine biosynthesis</keyword>
<dbReference type="InterPro" id="IPR049704">
    <property type="entry name" value="Aminotrans_3_PPA_site"/>
</dbReference>
<dbReference type="InterPro" id="IPR004636">
    <property type="entry name" value="AcOrn/SuccOrn_fam"/>
</dbReference>
<dbReference type="EMBL" id="CP059404">
    <property type="protein sequence ID" value="QNE90642.1"/>
    <property type="molecule type" value="Genomic_DNA"/>
</dbReference>
<dbReference type="InterPro" id="IPR015424">
    <property type="entry name" value="PyrdxlP-dep_Trfase"/>
</dbReference>
<evidence type="ECO:0000256" key="7">
    <source>
        <dbReference type="SAM" id="MobiDB-lite"/>
    </source>
</evidence>
<dbReference type="InterPro" id="IPR050103">
    <property type="entry name" value="Class-III_PLP-dep_AT"/>
</dbReference>
<evidence type="ECO:0000256" key="5">
    <source>
        <dbReference type="ARBA" id="ARBA00022898"/>
    </source>
</evidence>
<evidence type="ECO:0000313" key="8">
    <source>
        <dbReference type="EMBL" id="QNE90642.1"/>
    </source>
</evidence>
<comment type="miscellaneous">
    <text evidence="6">May also have succinyldiaminopimelate aminotransferase activity, thus carrying out the corresponding step in lysine biosynthesis.</text>
</comment>
<protein>
    <recommendedName>
        <fullName evidence="6">Acetylornithine aminotransferase</fullName>
        <shortName evidence="6">ACOAT</shortName>
        <ecNumber evidence="6">2.6.1.11</ecNumber>
    </recommendedName>
</protein>
<organism evidence="8 9">
    <name type="scientific">Corynebacterium incognita</name>
    <dbReference type="NCBI Taxonomy" id="2754725"/>
    <lineage>
        <taxon>Bacteria</taxon>
        <taxon>Bacillati</taxon>
        <taxon>Actinomycetota</taxon>
        <taxon>Actinomycetes</taxon>
        <taxon>Mycobacteriales</taxon>
        <taxon>Corynebacteriaceae</taxon>
        <taxon>Corynebacterium</taxon>
    </lineage>
</organism>
<dbReference type="Gene3D" id="3.40.640.10">
    <property type="entry name" value="Type I PLP-dependent aspartate aminotransferase-like (Major domain)"/>
    <property type="match status" value="1"/>
</dbReference>
<feature type="binding site" evidence="6">
    <location>
        <position position="306"/>
    </location>
    <ligand>
        <name>pyridoxal 5'-phosphate</name>
        <dbReference type="ChEBI" id="CHEBI:597326"/>
    </ligand>
</feature>
<name>A0A7G7CSS6_9CORY</name>
<dbReference type="PIRSF" id="PIRSF000521">
    <property type="entry name" value="Transaminase_4ab_Lys_Orn"/>
    <property type="match status" value="1"/>
</dbReference>
<dbReference type="NCBIfam" id="TIGR00707">
    <property type="entry name" value="argD"/>
    <property type="match status" value="1"/>
</dbReference>